<evidence type="ECO:0000256" key="1">
    <source>
        <dbReference type="SAM" id="MobiDB-lite"/>
    </source>
</evidence>
<dbReference type="SMR" id="A0A1D8PQ49"/>
<dbReference type="STRING" id="237561.A0A1D8PQ49"/>
<dbReference type="Proteomes" id="UP000000559">
    <property type="component" value="Chromosome 6"/>
</dbReference>
<dbReference type="RefSeq" id="XP_719179.2">
    <property type="nucleotide sequence ID" value="XM_714086.2"/>
</dbReference>
<evidence type="ECO:0008006" key="5">
    <source>
        <dbReference type="Google" id="ProtNLM"/>
    </source>
</evidence>
<dbReference type="KEGG" id="cal:CAALFM_C603310WA"/>
<evidence type="ECO:0000313" key="4">
    <source>
        <dbReference type="Proteomes" id="UP000000559"/>
    </source>
</evidence>
<dbReference type="OMA" id="ICKGNIQ"/>
<accession>A0A1D8PQ49</accession>
<reference evidence="3 4" key="2">
    <citation type="journal article" date="2007" name="Genome Biol.">
        <title>Assembly of the Candida albicans genome into sixteen supercontigs aligned on the eight chromosomes.</title>
        <authorList>
            <person name="van het Hoog M."/>
            <person name="Rast T.J."/>
            <person name="Martchenko M."/>
            <person name="Grindle S."/>
            <person name="Dignard D."/>
            <person name="Hogues H."/>
            <person name="Cuomo C."/>
            <person name="Berriman M."/>
            <person name="Scherer S."/>
            <person name="Magee B.B."/>
            <person name="Whiteway M."/>
            <person name="Chibana H."/>
            <person name="Nantel A."/>
            <person name="Magee P.T."/>
        </authorList>
    </citation>
    <scope>GENOME REANNOTATION</scope>
    <source>
        <strain evidence="4">SC5314 / ATCC MYA-2876</strain>
    </source>
</reference>
<dbReference type="Gene3D" id="3.80.10.10">
    <property type="entry name" value="Ribonuclease Inhibitor"/>
    <property type="match status" value="2"/>
</dbReference>
<feature type="compositionally biased region" description="Acidic residues" evidence="1">
    <location>
        <begin position="676"/>
        <end position="694"/>
    </location>
</feature>
<keyword evidence="4" id="KW-1185">Reference proteome</keyword>
<evidence type="ECO:0000313" key="2">
    <source>
        <dbReference type="CGD" id="CAL0000198985"/>
    </source>
</evidence>
<sequence>MTIETIDIDLFLEIAKLHPNVIAQIFGYLPKCLLPHLLYFPPIREIAASVILSDVEITEDVERHMWFDGFRSCQCLRFNIKLDNLKQGIAQWNIYPHTFHMEHVEQFERVLDTFPKLITAASSINGTFYGKEGLDSKAMLNFFLDSNIMFDSIELLKFEDTLTLPSIARNVALHRTALDSYTIYGMKKLDIKIIPDDDDDDEGTQIFTFPASLEDLQIKTRLLTGVILPPTLRRLCLVTHSKQIEISSEGMPILEYLSLELPCIDVLNNNQIIAPNLKTLHLKKCLSMRGYNGLKKFQHLKHLTIDSSVYPFYLFDQNSLLELESFEYIGNDLQNSQYFLKSLLIFPPNLKHLSIKSAGLGDLDSSTLVLTPPLTRLVLLNVSFKTGYCHLDENLQYIHIITSDLTFHSSFRIPPRAEVLDLAAKNIVFTSSDFMYRLPNSLTRLQLLARSQGEMSPLTQKIKWPSVLGTFSLKGFYIDSSTLELLNLKESRLRKIEICKGNIQKLDNDLFPISVEELILNKMGIKELPESFENLENLRRLLLNRNQLEKVNRVKLPVSSLEHLELCSCNLRLVSPFLVSMYEEKNKDAKLKIHAPGNWNMSVIDVRRTLKAIKGLSLSLSRYDETLEEISRRSSRLFAAFSTPDPYAPASEYSGPEEVISEYDSDDLYNGSSDNEYSDEDDEFYYGSSMEEDSSIVTSDNDKDS</sequence>
<reference evidence="3 4" key="3">
    <citation type="journal article" date="2013" name="Genome Biol.">
        <title>Assembly of a phased diploid Candida albicans genome facilitates allele-specific measurements and provides a simple model for repeat and indel structure.</title>
        <authorList>
            <person name="Muzzey D."/>
            <person name="Schwartz K."/>
            <person name="Weissman J.S."/>
            <person name="Sherlock G."/>
        </authorList>
    </citation>
    <scope>NUCLEOTIDE SEQUENCE [LARGE SCALE GENOMIC DNA]</scope>
    <source>
        <strain evidence="4">SC5314 / ATCC MYA-2876</strain>
    </source>
</reference>
<dbReference type="GeneID" id="3639197"/>
<dbReference type="CGD" id="CAL0000198985">
    <property type="gene designation" value="orf19.13064"/>
</dbReference>
<name>A0A1D8PQ49_CANAL</name>
<gene>
    <name evidence="3" type="ordered locus">CAALFM_C603310WA</name>
    <name evidence="2" type="ordered locus">orf19.13064</name>
</gene>
<dbReference type="EMBL" id="CP017628">
    <property type="protein sequence ID" value="AOW30261.1"/>
    <property type="molecule type" value="Genomic_DNA"/>
</dbReference>
<protein>
    <recommendedName>
        <fullName evidence="5">L domain-like protein</fullName>
    </recommendedName>
</protein>
<organism evidence="3 4">
    <name type="scientific">Candida albicans (strain SC5314 / ATCC MYA-2876)</name>
    <name type="common">Yeast</name>
    <dbReference type="NCBI Taxonomy" id="237561"/>
    <lineage>
        <taxon>Eukaryota</taxon>
        <taxon>Fungi</taxon>
        <taxon>Dikarya</taxon>
        <taxon>Ascomycota</taxon>
        <taxon>Saccharomycotina</taxon>
        <taxon>Pichiomycetes</taxon>
        <taxon>Debaryomycetaceae</taxon>
        <taxon>Candida/Lodderomyces clade</taxon>
        <taxon>Candida</taxon>
    </lineage>
</organism>
<proteinExistence type="predicted"/>
<dbReference type="OrthoDB" id="660555at2759"/>
<dbReference type="InParanoid" id="A0A1D8PQ49"/>
<reference evidence="3 4" key="1">
    <citation type="journal article" date="2004" name="Proc. Natl. Acad. Sci. U.S.A.">
        <title>The diploid genome sequence of Candida albicans.</title>
        <authorList>
            <person name="Jones T."/>
            <person name="Federspiel N.A."/>
            <person name="Chibana H."/>
            <person name="Dungan J."/>
            <person name="Kalman S."/>
            <person name="Magee B.B."/>
            <person name="Newport G."/>
            <person name="Thorstenson Y.R."/>
            <person name="Agabian N."/>
            <person name="Magee P.T."/>
            <person name="Davis R.W."/>
            <person name="Scherer S."/>
        </authorList>
    </citation>
    <scope>NUCLEOTIDE SEQUENCE [LARGE SCALE GENOMIC DNA]</scope>
    <source>
        <strain evidence="4">SC5314 / ATCC MYA-2876</strain>
    </source>
</reference>
<dbReference type="VEuPathDB" id="FungiDB:C6_03310W_A"/>
<dbReference type="InterPro" id="IPR032675">
    <property type="entry name" value="LRR_dom_sf"/>
</dbReference>
<dbReference type="SUPFAM" id="SSF52058">
    <property type="entry name" value="L domain-like"/>
    <property type="match status" value="1"/>
</dbReference>
<evidence type="ECO:0000313" key="3">
    <source>
        <dbReference type="EMBL" id="AOW30261.1"/>
    </source>
</evidence>
<dbReference type="AlphaFoldDB" id="A0A1D8PQ49"/>
<feature type="region of interest" description="Disordered" evidence="1">
    <location>
        <begin position="664"/>
        <end position="705"/>
    </location>
</feature>